<proteinExistence type="predicted"/>
<dbReference type="Proteomes" id="UP000326354">
    <property type="component" value="Chromosome"/>
</dbReference>
<keyword evidence="2" id="KW-1185">Reference proteome</keyword>
<evidence type="ECO:0000313" key="1">
    <source>
        <dbReference type="EMBL" id="BBM84997.1"/>
    </source>
</evidence>
<sequence>MCEEIKDYESLLQASESLWQAVKANQNEDVASLLTTKVKIQQDIQEKYADSPTDNEEVIAIIKRIVNIDKETITQAQLSQRSIIDNLKMLLEVKKARYGYFMKTSGSTLDKSV</sequence>
<dbReference type="AlphaFoldDB" id="A0A5S9F3R1"/>
<reference evidence="1 2" key="1">
    <citation type="submission" date="2019-08" db="EMBL/GenBank/DDBJ databases">
        <title>Complete genome sequence of Candidatus Uab amorphum.</title>
        <authorList>
            <person name="Shiratori T."/>
            <person name="Suzuki S."/>
            <person name="Kakizawa Y."/>
            <person name="Ishida K."/>
        </authorList>
    </citation>
    <scope>NUCLEOTIDE SEQUENCE [LARGE SCALE GENOMIC DNA]</scope>
    <source>
        <strain evidence="1 2">SRT547</strain>
    </source>
</reference>
<accession>A0A5S9F3R1</accession>
<evidence type="ECO:0008006" key="3">
    <source>
        <dbReference type="Google" id="ProtNLM"/>
    </source>
</evidence>
<dbReference type="RefSeq" id="WP_151969121.1">
    <property type="nucleotide sequence ID" value="NZ_AP019860.1"/>
</dbReference>
<dbReference type="KEGG" id="uam:UABAM_03360"/>
<organism evidence="1 2">
    <name type="scientific">Uabimicrobium amorphum</name>
    <dbReference type="NCBI Taxonomy" id="2596890"/>
    <lineage>
        <taxon>Bacteria</taxon>
        <taxon>Pseudomonadati</taxon>
        <taxon>Planctomycetota</taxon>
        <taxon>Candidatus Uabimicrobiia</taxon>
        <taxon>Candidatus Uabimicrobiales</taxon>
        <taxon>Candidatus Uabimicrobiaceae</taxon>
        <taxon>Candidatus Uabimicrobium</taxon>
    </lineage>
</organism>
<name>A0A5S9F3R1_UABAM</name>
<gene>
    <name evidence="1" type="ORF">UABAM_03360</name>
</gene>
<protein>
    <recommendedName>
        <fullName evidence="3">Flagellar protein FliT</fullName>
    </recommendedName>
</protein>
<evidence type="ECO:0000313" key="2">
    <source>
        <dbReference type="Proteomes" id="UP000326354"/>
    </source>
</evidence>
<dbReference type="EMBL" id="AP019860">
    <property type="protein sequence ID" value="BBM84997.1"/>
    <property type="molecule type" value="Genomic_DNA"/>
</dbReference>